<dbReference type="AlphaFoldDB" id="A0A8J6CB06"/>
<sequence length="380" mass="40253">MAADPSEGQDLVEVLEFLFGAKIAPTDAFALAKAFVEAGVKSRAALDALTPERAKELTPAALRRKVVSALKRLPQQQQQRQQQAKRKQRQSQDEEAADGLLAKRARMSPLAPEPPPPADGEAPPASVRANRSPVMILWAAAVAQALGYDWSEALSLASAVASLFADAKGSRLGITSTVRPPLPPEALRDASRPALLGEQVPAVRTADGWRGLEPRVAGGYQEVHPLYVHRRLEGAFAGSAYAHVRASMDSLARAVPSVRLREGGNRIGYALYAQFRPQVSDGRRGWGEHGTLELAAIDALRAQFAPHADTGPWASAPPSPPTVQRAFAAIRAAGPAGAPIDAVAAALRCSVACALALVEELQLDGCVWQPPDGRGAYLPL</sequence>
<dbReference type="OrthoDB" id="514070at2759"/>
<accession>A0A8J6CB06</accession>
<comment type="caution">
    <text evidence="2">The sequence shown here is derived from an EMBL/GenBank/DDBJ whole genome shotgun (WGS) entry which is preliminary data.</text>
</comment>
<protein>
    <submittedName>
        <fullName evidence="2">Uncharacterized protein</fullName>
    </submittedName>
</protein>
<feature type="region of interest" description="Disordered" evidence="1">
    <location>
        <begin position="107"/>
        <end position="126"/>
    </location>
</feature>
<organism evidence="2 3">
    <name type="scientific">Diacronema lutheri</name>
    <name type="common">Unicellular marine alga</name>
    <name type="synonym">Monochrysis lutheri</name>
    <dbReference type="NCBI Taxonomy" id="2081491"/>
    <lineage>
        <taxon>Eukaryota</taxon>
        <taxon>Haptista</taxon>
        <taxon>Haptophyta</taxon>
        <taxon>Pavlovophyceae</taxon>
        <taxon>Pavlovales</taxon>
        <taxon>Pavlovaceae</taxon>
        <taxon>Diacronema</taxon>
    </lineage>
</organism>
<dbReference type="OMA" id="DWSEAIT"/>
<keyword evidence="3" id="KW-1185">Reference proteome</keyword>
<reference evidence="2" key="1">
    <citation type="submission" date="2021-05" db="EMBL/GenBank/DDBJ databases">
        <title>The genome of the haptophyte Pavlova lutheri (Diacronema luteri, Pavlovales) - a model for lipid biosynthesis in eukaryotic algae.</title>
        <authorList>
            <person name="Hulatt C.J."/>
            <person name="Posewitz M.C."/>
        </authorList>
    </citation>
    <scope>NUCLEOTIDE SEQUENCE</scope>
    <source>
        <strain evidence="2">NIVA-4/92</strain>
    </source>
</reference>
<evidence type="ECO:0000256" key="1">
    <source>
        <dbReference type="SAM" id="MobiDB-lite"/>
    </source>
</evidence>
<dbReference type="Proteomes" id="UP000751190">
    <property type="component" value="Unassembled WGS sequence"/>
</dbReference>
<proteinExistence type="predicted"/>
<dbReference type="EMBL" id="JAGTXO010000004">
    <property type="protein sequence ID" value="KAG8468202.1"/>
    <property type="molecule type" value="Genomic_DNA"/>
</dbReference>
<feature type="region of interest" description="Disordered" evidence="1">
    <location>
        <begin position="71"/>
        <end position="97"/>
    </location>
</feature>
<name>A0A8J6CB06_DIALT</name>
<evidence type="ECO:0000313" key="3">
    <source>
        <dbReference type="Proteomes" id="UP000751190"/>
    </source>
</evidence>
<evidence type="ECO:0000313" key="2">
    <source>
        <dbReference type="EMBL" id="KAG8468202.1"/>
    </source>
</evidence>
<gene>
    <name evidence="2" type="ORF">KFE25_013285</name>
</gene>